<sequence>MEEILASIRRIIEDSDSGRSAEDNIIPPAANTSSPGAERGDIDAFREEFRGAGRPAEIVEPAAQAPRPAVPAQPAPAAVDRPVPAATRTERPLQTAHVEPVSSPATQPDWKQRLATPAGVEPAPVTQGAASEAARTSIISDVAGRQVAAAFGELSDAFAASRRRSFDEIAEEMIRPMLQEWLDNNLPTLVERLVREEIERVARGAAR</sequence>
<feature type="compositionally biased region" description="Basic and acidic residues" evidence="1">
    <location>
        <begin position="12"/>
        <end position="22"/>
    </location>
</feature>
<evidence type="ECO:0008006" key="4">
    <source>
        <dbReference type="Google" id="ProtNLM"/>
    </source>
</evidence>
<feature type="compositionally biased region" description="Low complexity" evidence="1">
    <location>
        <begin position="75"/>
        <end position="86"/>
    </location>
</feature>
<evidence type="ECO:0000256" key="1">
    <source>
        <dbReference type="SAM" id="MobiDB-lite"/>
    </source>
</evidence>
<evidence type="ECO:0000313" key="3">
    <source>
        <dbReference type="Proteomes" id="UP000193083"/>
    </source>
</evidence>
<dbReference type="InterPro" id="IPR019632">
    <property type="entry name" value="DUF2497"/>
</dbReference>
<organism evidence="2 3">
    <name type="scientific">Mesorhizobium australicum</name>
    <dbReference type="NCBI Taxonomy" id="536018"/>
    <lineage>
        <taxon>Bacteria</taxon>
        <taxon>Pseudomonadati</taxon>
        <taxon>Pseudomonadota</taxon>
        <taxon>Alphaproteobacteria</taxon>
        <taxon>Hyphomicrobiales</taxon>
        <taxon>Phyllobacteriaceae</taxon>
        <taxon>Mesorhizobium</taxon>
    </lineage>
</organism>
<feature type="region of interest" description="Disordered" evidence="1">
    <location>
        <begin position="12"/>
        <end position="39"/>
    </location>
</feature>
<name>A0A1X7PF67_9HYPH</name>
<protein>
    <recommendedName>
        <fullName evidence="4">DUF2497 domain-containing protein</fullName>
    </recommendedName>
</protein>
<accession>A0A1X7PF67</accession>
<reference evidence="2 3" key="1">
    <citation type="submission" date="2017-04" db="EMBL/GenBank/DDBJ databases">
        <authorList>
            <person name="Afonso C.L."/>
            <person name="Miller P.J."/>
            <person name="Scott M.A."/>
            <person name="Spackman E."/>
            <person name="Goraichik I."/>
            <person name="Dimitrov K.M."/>
            <person name="Suarez D.L."/>
            <person name="Swayne D.E."/>
        </authorList>
    </citation>
    <scope>NUCLEOTIDE SEQUENCE [LARGE SCALE GENOMIC DNA]</scope>
    <source>
        <strain evidence="2 3">B5P</strain>
    </source>
</reference>
<evidence type="ECO:0000313" key="2">
    <source>
        <dbReference type="EMBL" id="SMH49085.1"/>
    </source>
</evidence>
<proteinExistence type="predicted"/>
<dbReference type="RefSeq" id="WP_139832328.1">
    <property type="nucleotide sequence ID" value="NZ_FXBL01000004.1"/>
</dbReference>
<gene>
    <name evidence="2" type="ORF">SAMN02982922_3843</name>
</gene>
<keyword evidence="3" id="KW-1185">Reference proteome</keyword>
<dbReference type="Pfam" id="PF10691">
    <property type="entry name" value="DUF2497"/>
    <property type="match status" value="1"/>
</dbReference>
<dbReference type="OrthoDB" id="7189469at2"/>
<dbReference type="Proteomes" id="UP000193083">
    <property type="component" value="Unassembled WGS sequence"/>
</dbReference>
<dbReference type="EMBL" id="FXBL01000004">
    <property type="protein sequence ID" value="SMH49085.1"/>
    <property type="molecule type" value="Genomic_DNA"/>
</dbReference>
<dbReference type="AlphaFoldDB" id="A0A1X7PF67"/>
<feature type="region of interest" description="Disordered" evidence="1">
    <location>
        <begin position="61"/>
        <end position="133"/>
    </location>
</feature>